<evidence type="ECO:0000313" key="2">
    <source>
        <dbReference type="Proteomes" id="UP001630127"/>
    </source>
</evidence>
<accession>A0ABD3B227</accession>
<dbReference type="PANTHER" id="PTHR22726:SF1">
    <property type="entry name" value="METALLOENDOPEPTIDASE OMA1, MITOCHONDRIAL"/>
    <property type="match status" value="1"/>
</dbReference>
<dbReference type="PANTHER" id="PTHR22726">
    <property type="entry name" value="METALLOENDOPEPTIDASE OMA1"/>
    <property type="match status" value="1"/>
</dbReference>
<evidence type="ECO:0000313" key="1">
    <source>
        <dbReference type="EMBL" id="KAL3537373.1"/>
    </source>
</evidence>
<organism evidence="1 2">
    <name type="scientific">Cinchona calisaya</name>
    <dbReference type="NCBI Taxonomy" id="153742"/>
    <lineage>
        <taxon>Eukaryota</taxon>
        <taxon>Viridiplantae</taxon>
        <taxon>Streptophyta</taxon>
        <taxon>Embryophyta</taxon>
        <taxon>Tracheophyta</taxon>
        <taxon>Spermatophyta</taxon>
        <taxon>Magnoliopsida</taxon>
        <taxon>eudicotyledons</taxon>
        <taxon>Gunneridae</taxon>
        <taxon>Pentapetalae</taxon>
        <taxon>asterids</taxon>
        <taxon>lamiids</taxon>
        <taxon>Gentianales</taxon>
        <taxon>Rubiaceae</taxon>
        <taxon>Cinchonoideae</taxon>
        <taxon>Cinchoneae</taxon>
        <taxon>Cinchona</taxon>
    </lineage>
</organism>
<dbReference type="InterPro" id="IPR051156">
    <property type="entry name" value="Mito/Outer_Membr_Metalloprot"/>
</dbReference>
<sequence length="168" mass="19386">MVQFDDYKKGLKRDVEFVIKYDSKHVEGMHWEVMLVDSYDNNARHLADGKIVFCTGLLKDERCSDVLIADITAHKLKEVGFLDFTRWTWIGSASFRGFNDSNMSSHPSGYDPRYAPLLRFLSFSDEDLLSTRPSSERRARMLAKAEVIKKAMDIYVRDKSGQTFSLFP</sequence>
<keyword evidence="2" id="KW-1185">Reference proteome</keyword>
<dbReference type="Proteomes" id="UP001630127">
    <property type="component" value="Unassembled WGS sequence"/>
</dbReference>
<comment type="caution">
    <text evidence="1">The sequence shown here is derived from an EMBL/GenBank/DDBJ whole genome shotgun (WGS) entry which is preliminary data.</text>
</comment>
<protein>
    <submittedName>
        <fullName evidence="1">Uncharacterized protein</fullName>
    </submittedName>
</protein>
<reference evidence="1 2" key="1">
    <citation type="submission" date="2024-11" db="EMBL/GenBank/DDBJ databases">
        <title>A near-complete genome assembly of Cinchona calisaya.</title>
        <authorList>
            <person name="Lian D.C."/>
            <person name="Zhao X.W."/>
            <person name="Wei L."/>
        </authorList>
    </citation>
    <scope>NUCLEOTIDE SEQUENCE [LARGE SCALE GENOMIC DNA]</scope>
    <source>
        <tissue evidence="1">Nenye</tissue>
    </source>
</reference>
<dbReference type="EMBL" id="JBJUIK010000001">
    <property type="protein sequence ID" value="KAL3537373.1"/>
    <property type="molecule type" value="Genomic_DNA"/>
</dbReference>
<gene>
    <name evidence="1" type="ORF">ACH5RR_000739</name>
</gene>
<proteinExistence type="predicted"/>
<name>A0ABD3B227_9GENT</name>
<dbReference type="AlphaFoldDB" id="A0ABD3B227"/>